<evidence type="ECO:0000256" key="4">
    <source>
        <dbReference type="ARBA" id="ARBA00022553"/>
    </source>
</evidence>
<dbReference type="InterPro" id="IPR035892">
    <property type="entry name" value="C2_domain_sf"/>
</dbReference>
<feature type="domain" description="SH3" evidence="8">
    <location>
        <begin position="7"/>
        <end position="88"/>
    </location>
</feature>
<feature type="compositionally biased region" description="Basic and acidic residues" evidence="7">
    <location>
        <begin position="1900"/>
        <end position="1923"/>
    </location>
</feature>
<evidence type="ECO:0000256" key="5">
    <source>
        <dbReference type="PROSITE-ProRule" id="PRU00192"/>
    </source>
</evidence>
<dbReference type="GO" id="GO:0005886">
    <property type="term" value="C:plasma membrane"/>
    <property type="evidence" value="ECO:0007669"/>
    <property type="project" value="TreeGrafter"/>
</dbReference>
<protein>
    <submittedName>
        <fullName evidence="11">Dedicator of cytokinesis 3</fullName>
    </submittedName>
</protein>
<dbReference type="InterPro" id="IPR001452">
    <property type="entry name" value="SH3_domain"/>
</dbReference>
<dbReference type="Gene3D" id="1.25.40.410">
    <property type="match status" value="1"/>
</dbReference>
<dbReference type="EMBL" id="CAVMBE010000019">
    <property type="protein sequence ID" value="CAK3987371.1"/>
    <property type="molecule type" value="Genomic_DNA"/>
</dbReference>
<dbReference type="InterPro" id="IPR027357">
    <property type="entry name" value="DOCKER_dom"/>
</dbReference>
<dbReference type="PROSITE" id="PS51650">
    <property type="entry name" value="C2_DOCK"/>
    <property type="match status" value="1"/>
</dbReference>
<name>A0AAI8YXN0_9PEZI</name>
<feature type="compositionally biased region" description="Basic residues" evidence="7">
    <location>
        <begin position="127"/>
        <end position="146"/>
    </location>
</feature>
<dbReference type="InterPro" id="IPR043161">
    <property type="entry name" value="DOCK_C_lobe_A"/>
</dbReference>
<dbReference type="Pfam" id="PF14429">
    <property type="entry name" value="DOCK-C2"/>
    <property type="match status" value="1"/>
</dbReference>
<evidence type="ECO:0000259" key="9">
    <source>
        <dbReference type="PROSITE" id="PS51650"/>
    </source>
</evidence>
<evidence type="ECO:0000259" key="10">
    <source>
        <dbReference type="PROSITE" id="PS51651"/>
    </source>
</evidence>
<dbReference type="SMART" id="SM00326">
    <property type="entry name" value="SH3"/>
    <property type="match status" value="1"/>
</dbReference>
<dbReference type="InterPro" id="IPR026791">
    <property type="entry name" value="DOCK"/>
</dbReference>
<dbReference type="InterPro" id="IPR036028">
    <property type="entry name" value="SH3-like_dom_sf"/>
</dbReference>
<dbReference type="GO" id="GO:0007264">
    <property type="term" value="P:small GTPase-mediated signal transduction"/>
    <property type="evidence" value="ECO:0007669"/>
    <property type="project" value="InterPro"/>
</dbReference>
<dbReference type="Gene3D" id="2.30.30.40">
    <property type="entry name" value="SH3 Domains"/>
    <property type="match status" value="1"/>
</dbReference>
<accession>A0AAI8YXN0</accession>
<gene>
    <name evidence="11" type="ORF">LECACI_7A003884</name>
</gene>
<sequence>MPWKPLPSVAFAICTYPFQASEPRHLPLQVGDHIYIIEQGGDTDDWYRGYLVAPPSLLAGLTSDRGQQLEHRVFSGIFPANCLEVREYLGEGQHDLLENGAEEDEEYEQDPEPPTKRQSKSQAFARRASRRTSRKSKTKSIVKKPRPTAVPHREPDAPKPLAPVPLLRVGDETGLSAAEPLVDEIASCLREWHDARLHEMLLARGYSQLARVQDLIRKVDNSRNQLMHDVLTRRELAELREDTVWDLVAGNKMMSDEVIVRSPVEKGRLLTADDSVIEMTKLQANMSILDRPPKPVLEKHTLHHLFVDVRTLVCDSDQPATLHMFLCSKNYAEKPTPLSENYAINVPIPATPSQTPEDQSKTLYVNLSNTDVGIGADMRSLYVVFKLLRDEPVRRTVHGQGMTHSQKPSLLHNATGLEKGAGAKGRRSVFGSQRKKDTHSRNTSEAVSRPETAHSQRSDMDGRSSSTASDAPVTSELKTVRRVVGMGALDITRVAQSKAEFERTISLWTPSSAADDRSDESEDWAEIIRELQVSQSGGFARVGLIKRLDVFVKAFATADLDGLIRERPMLLHDCLMTPKLGFLGVPSEQRSDIYLTLSEPKLLRNATLAHSKFGAVPLQQRCQTSLANLQLTLEVRKGNGERIDDCIFTAANHQAHTAWRTVAIERGEAWNQTIRLAIPAEEVPGSHVVMSIADSPNFPFALAWVPLWEFEAFVRDGDKQVVLYVYDEYSSSIIGGKGAYLALPPWHDKSDPAQQNAALVSLGTFLCSTEYSQDPTLLGVLHWRKYHGEQLIELLERFPFVPELEIVKLLKEVFSALFEILHEYESQEEYEDVVFYNFVVVLSIARDKRFELGSIIEDYAITRHDWPSASRCLVRAYQRLVSSPLDPDASRKLRATFKVSEQMLKLIVETTRELSTTNGATEDDEEEEAVLDPRSELKAELHKLFVAVMALLRNPMPVLLGTQTLLIQHFHSWLPELEPMMTPQEILEIATDLMDSCAHARGRMILYRLILVINYSHLDVFRTPETWSTLVENTFRWLAPYWGNVGEATEQWRDQVRLCCSVVAAQMEHLGEEGGQYVPKLTESFAVLQREPRHPKRVFSMLFPTTFPFPTRQTAQSIDVDEAMLEISALLAAALASGRKLCLGPNQVDVPEVILDSLKVGQSILCCEAFPRSWLSLLVSHHRHGMTALERISDSLIESLPDFSSDASEAFEFDTTLWRAFFNTLFAALGSPALAMETFPEQKRRAVWKIAGDVRELGANLLRRSWEAIGWDTDEETHRLHGFQKMGGYQVQFVPDFIAPIVELCLSVHASLRAVAIEVLRSMIIGAWQIDQDLSIIQGAMVDCLDKLCRTKTITESLLQKTFVPEMLEQFRSLQRTIEDSLYIAVQDMFGKIDDLLVMLANVHQGGAISDASRLVETLNLMQFLKDVQSEEAHTRYVHQLAEMQNSQGNITEAGMALQMHADRLDWDPVTILPAMRDTQMPSQTAFERKEQLYFRICQHYEKGRSWKRALVAYRELAVQYELNVFDFSKLARAQRAIASIQERIAKGDRTNPRYFRVVYRGLGFPPTLRDKQFIFEGHQSDRFAVFEDRMQQLHPSAKILRRVGELPEVEGQFLQIFAVSPNKDIEHMVYQRIKVSQAVREYNLTSNPRRFATTSRQPAQDVPITEQVVEKVVYTTAEEFPTILRRSEIVHVETVTLLPVEAAIERTTRKTQGLLALEKRIASGEDEGAITRLTEDLMSSVDPQSDSSVSRYRSLLPASEMADNTSGEFDLSVYGKEQALDSTQNALKVALLDHALAIRRCLALYKKPDLLPTRAELIPRFEASFAHEIATLWPQKTIVDDNITPRSSIEQITRIPAGQLAATAGAANQEDSQMEADRSRPQRRMSLNFLRRRSSVSRSGREEGGGVKPESRGGSRTRDRSLSRLSFFRNHSDQQEAGRNSVGGGLRRRLSFLGNGNGNGNVEQQEDGTGGGRLVDGGFGYKSVV</sequence>
<dbReference type="PANTHER" id="PTHR45653">
    <property type="entry name" value="DEDICATOR OF CYTOKINESIS"/>
    <property type="match status" value="1"/>
</dbReference>
<dbReference type="CDD" id="cd08679">
    <property type="entry name" value="C2_DOCK180_related"/>
    <property type="match status" value="1"/>
</dbReference>
<evidence type="ECO:0000313" key="11">
    <source>
        <dbReference type="EMBL" id="CAK3987371.1"/>
    </source>
</evidence>
<keyword evidence="12" id="KW-1185">Reference proteome</keyword>
<dbReference type="Proteomes" id="UP001296104">
    <property type="component" value="Unassembled WGS sequence"/>
</dbReference>
<organism evidence="11 12">
    <name type="scientific">Lecanosticta acicola</name>
    <dbReference type="NCBI Taxonomy" id="111012"/>
    <lineage>
        <taxon>Eukaryota</taxon>
        <taxon>Fungi</taxon>
        <taxon>Dikarya</taxon>
        <taxon>Ascomycota</taxon>
        <taxon>Pezizomycotina</taxon>
        <taxon>Dothideomycetes</taxon>
        <taxon>Dothideomycetidae</taxon>
        <taxon>Mycosphaerellales</taxon>
        <taxon>Mycosphaerellaceae</taxon>
        <taxon>Lecanosticta</taxon>
    </lineage>
</organism>
<evidence type="ECO:0000256" key="6">
    <source>
        <dbReference type="PROSITE-ProRule" id="PRU00983"/>
    </source>
</evidence>
<comment type="similarity">
    <text evidence="6">Belongs to the DOCK family.</text>
</comment>
<keyword evidence="3" id="KW-0963">Cytoplasm</keyword>
<comment type="subcellular location">
    <subcellularLocation>
        <location evidence="1">Cytoplasm</location>
    </subcellularLocation>
</comment>
<dbReference type="SUPFAM" id="SSF50044">
    <property type="entry name" value="SH3-domain"/>
    <property type="match status" value="1"/>
</dbReference>
<keyword evidence="2 5" id="KW-0728">SH3 domain</keyword>
<feature type="domain" description="C2 DOCK-type" evidence="9">
    <location>
        <begin position="590"/>
        <end position="767"/>
    </location>
</feature>
<feature type="compositionally biased region" description="Gly residues" evidence="7">
    <location>
        <begin position="1969"/>
        <end position="1986"/>
    </location>
</feature>
<comment type="caution">
    <text evidence="11">The sequence shown here is derived from an EMBL/GenBank/DDBJ whole genome shotgun (WGS) entry which is preliminary data.</text>
</comment>
<feature type="domain" description="DOCKER" evidence="10">
    <location>
        <begin position="1425"/>
        <end position="1842"/>
    </location>
</feature>
<evidence type="ECO:0000256" key="2">
    <source>
        <dbReference type="ARBA" id="ARBA00022443"/>
    </source>
</evidence>
<feature type="region of interest" description="Disordered" evidence="7">
    <location>
        <begin position="398"/>
        <end position="474"/>
    </location>
</feature>
<dbReference type="InterPro" id="IPR042455">
    <property type="entry name" value="DOCK_N_sub1"/>
</dbReference>
<dbReference type="PANTHER" id="PTHR45653:SF10">
    <property type="entry name" value="MYOBLAST CITY, ISOFORM B"/>
    <property type="match status" value="1"/>
</dbReference>
<evidence type="ECO:0000259" key="8">
    <source>
        <dbReference type="PROSITE" id="PS50002"/>
    </source>
</evidence>
<dbReference type="GO" id="GO:0031267">
    <property type="term" value="F:small GTPase binding"/>
    <property type="evidence" value="ECO:0007669"/>
    <property type="project" value="TreeGrafter"/>
</dbReference>
<dbReference type="Pfam" id="PF16172">
    <property type="entry name" value="DOCK_N"/>
    <property type="match status" value="1"/>
</dbReference>
<evidence type="ECO:0000256" key="1">
    <source>
        <dbReference type="ARBA" id="ARBA00004496"/>
    </source>
</evidence>
<proteinExistence type="inferred from homology"/>
<feature type="compositionally biased region" description="Basic and acidic residues" evidence="7">
    <location>
        <begin position="451"/>
        <end position="462"/>
    </location>
</feature>
<dbReference type="InterPro" id="IPR056372">
    <property type="entry name" value="TPR_DOCK"/>
</dbReference>
<dbReference type="Gene3D" id="1.20.1270.350">
    <property type="entry name" value="Dedicator of cytokinesis N-terminal subdomain"/>
    <property type="match status" value="1"/>
</dbReference>
<dbReference type="GO" id="GO:0005737">
    <property type="term" value="C:cytoplasm"/>
    <property type="evidence" value="ECO:0007669"/>
    <property type="project" value="UniProtKB-SubCell"/>
</dbReference>
<dbReference type="InterPro" id="IPR032376">
    <property type="entry name" value="DOCK_N"/>
</dbReference>
<evidence type="ECO:0000313" key="12">
    <source>
        <dbReference type="Proteomes" id="UP001296104"/>
    </source>
</evidence>
<feature type="compositionally biased region" description="Acidic residues" evidence="7">
    <location>
        <begin position="101"/>
        <end position="111"/>
    </location>
</feature>
<dbReference type="InterPro" id="IPR027007">
    <property type="entry name" value="C2_DOCK-type_domain"/>
</dbReference>
<evidence type="ECO:0000256" key="7">
    <source>
        <dbReference type="SAM" id="MobiDB-lite"/>
    </source>
</evidence>
<evidence type="ECO:0000256" key="3">
    <source>
        <dbReference type="ARBA" id="ARBA00022490"/>
    </source>
</evidence>
<dbReference type="CDD" id="cd11684">
    <property type="entry name" value="DHR2_DOCK"/>
    <property type="match status" value="1"/>
</dbReference>
<keyword evidence="4" id="KW-0597">Phosphoprotein</keyword>
<dbReference type="PROSITE" id="PS51651">
    <property type="entry name" value="DOCKER"/>
    <property type="match status" value="1"/>
</dbReference>
<feature type="region of interest" description="Disordered" evidence="7">
    <location>
        <begin position="1862"/>
        <end position="1986"/>
    </location>
</feature>
<dbReference type="PROSITE" id="PS50002">
    <property type="entry name" value="SH3"/>
    <property type="match status" value="1"/>
</dbReference>
<reference evidence="11" key="1">
    <citation type="submission" date="2023-11" db="EMBL/GenBank/DDBJ databases">
        <authorList>
            <person name="Alioto T."/>
            <person name="Alioto T."/>
            <person name="Gomez Garrido J."/>
        </authorList>
    </citation>
    <scope>NUCLEOTIDE SEQUENCE</scope>
</reference>
<feature type="region of interest" description="Disordered" evidence="7">
    <location>
        <begin position="101"/>
        <end position="164"/>
    </location>
</feature>
<dbReference type="Gene3D" id="2.60.40.150">
    <property type="entry name" value="C2 domain"/>
    <property type="match status" value="1"/>
</dbReference>
<dbReference type="Pfam" id="PF23554">
    <property type="entry name" value="TPR_DOCK"/>
    <property type="match status" value="2"/>
</dbReference>
<dbReference type="GO" id="GO:0005085">
    <property type="term" value="F:guanyl-nucleotide exchange factor activity"/>
    <property type="evidence" value="ECO:0007669"/>
    <property type="project" value="InterPro"/>
</dbReference>